<gene>
    <name evidence="1" type="ORF">MBSD_n1867</name>
</gene>
<accession>A0A0K8QNV2</accession>
<dbReference type="STRING" id="1475481.GCA_000953855_01906"/>
<evidence type="ECO:0000313" key="1">
    <source>
        <dbReference type="EMBL" id="GAP66559.1"/>
    </source>
</evidence>
<dbReference type="EMBL" id="DF970216">
    <property type="protein sequence ID" value="GAP66559.1"/>
    <property type="molecule type" value="Genomic_DNA"/>
</dbReference>
<proteinExistence type="predicted"/>
<evidence type="ECO:0000313" key="2">
    <source>
        <dbReference type="Proteomes" id="UP000253740"/>
    </source>
</evidence>
<dbReference type="Proteomes" id="UP000253740">
    <property type="component" value="Unassembled WGS sequence"/>
</dbReference>
<dbReference type="AlphaFoldDB" id="A0A0K8QNV2"/>
<reference evidence="1" key="1">
    <citation type="submission" date="2015-08" db="EMBL/GenBank/DDBJ databases">
        <title>Complete DNA Sequence of Pseudomonas syringae pv. actinidiae, the Causal Agent of Kiwifruit Canker Disease.</title>
        <authorList>
            <person name="Rikkerink E.H.A."/>
            <person name="Fineran P.C."/>
        </authorList>
    </citation>
    <scope>NUCLEOTIDE SEQUENCE</scope>
    <source>
        <strain evidence="1">SkMP5</strain>
    </source>
</reference>
<name>A0A0K8QNV2_9GAMM</name>
<sequence>MSPTTPEPRLSEPHRLALRAFAALLDAHAGAARRAAFAARRTLPRLQARERHALARWLAWQALAAATRGNPFALARIHRTDAALGRAAEAMLARLPSAGAPAAAGILHRSTQDAA</sequence>
<protein>
    <submittedName>
        <fullName evidence="1">Uncharacterized protein</fullName>
    </submittedName>
</protein>
<keyword evidence="2" id="KW-1185">Reference proteome</keyword>
<organism evidence="1">
    <name type="scientific">Mizugakiibacter sediminis</name>
    <dbReference type="NCBI Taxonomy" id="1475481"/>
    <lineage>
        <taxon>Bacteria</taxon>
        <taxon>Pseudomonadati</taxon>
        <taxon>Pseudomonadota</taxon>
        <taxon>Gammaproteobacteria</taxon>
        <taxon>Lysobacterales</taxon>
        <taxon>Rhodanobacteraceae</taxon>
        <taxon>Mizugakiibacter</taxon>
    </lineage>
</organism>